<dbReference type="Pfam" id="PF03705">
    <property type="entry name" value="CheR_N"/>
    <property type="match status" value="1"/>
</dbReference>
<dbReference type="PANTHER" id="PTHR24422">
    <property type="entry name" value="CHEMOTAXIS PROTEIN METHYLTRANSFERASE"/>
    <property type="match status" value="1"/>
</dbReference>
<evidence type="ECO:0000256" key="5">
    <source>
        <dbReference type="PIRNR" id="PIRNR000410"/>
    </source>
</evidence>
<dbReference type="GO" id="GO:0032259">
    <property type="term" value="P:methylation"/>
    <property type="evidence" value="ECO:0007669"/>
    <property type="project" value="UniProtKB-KW"/>
</dbReference>
<keyword evidence="2 5" id="KW-0489">Methyltransferase</keyword>
<dbReference type="InterPro" id="IPR000780">
    <property type="entry name" value="CheR_MeTrfase"/>
</dbReference>
<dbReference type="InterPro" id="IPR029063">
    <property type="entry name" value="SAM-dependent_MTases_sf"/>
</dbReference>
<protein>
    <recommendedName>
        <fullName evidence="5">Chemotaxis protein methyltransferase</fullName>
        <ecNumber evidence="5">2.1.1.80</ecNumber>
    </recommendedName>
</protein>
<dbReference type="PRINTS" id="PR00996">
    <property type="entry name" value="CHERMTFRASE"/>
</dbReference>
<dbReference type="PIRSF" id="PIRSF000410">
    <property type="entry name" value="CheR"/>
    <property type="match status" value="1"/>
</dbReference>
<evidence type="ECO:0000256" key="1">
    <source>
        <dbReference type="ARBA" id="ARBA00001541"/>
    </source>
</evidence>
<dbReference type="SUPFAM" id="SSF53335">
    <property type="entry name" value="S-adenosyl-L-methionine-dependent methyltransferases"/>
    <property type="match status" value="1"/>
</dbReference>
<comment type="catalytic activity">
    <reaction evidence="1 5">
        <text>L-glutamyl-[protein] + S-adenosyl-L-methionine = [protein]-L-glutamate 5-O-methyl ester + S-adenosyl-L-homocysteine</text>
        <dbReference type="Rhea" id="RHEA:24452"/>
        <dbReference type="Rhea" id="RHEA-COMP:10208"/>
        <dbReference type="Rhea" id="RHEA-COMP:10311"/>
        <dbReference type="ChEBI" id="CHEBI:29973"/>
        <dbReference type="ChEBI" id="CHEBI:57856"/>
        <dbReference type="ChEBI" id="CHEBI:59789"/>
        <dbReference type="ChEBI" id="CHEBI:82795"/>
        <dbReference type="EC" id="2.1.1.80"/>
    </reaction>
</comment>
<keyword evidence="4 5" id="KW-0949">S-adenosyl-L-methionine</keyword>
<comment type="function">
    <text evidence="5">Methylation of the membrane-bound methyl-accepting chemotaxis proteins (MCP) to form gamma-glutamyl methyl ester residues in MCP.</text>
</comment>
<dbReference type="InterPro" id="IPR022641">
    <property type="entry name" value="CheR_N"/>
</dbReference>
<dbReference type="PANTHER" id="PTHR24422:SF19">
    <property type="entry name" value="CHEMOTAXIS PROTEIN METHYLTRANSFERASE"/>
    <property type="match status" value="1"/>
</dbReference>
<feature type="domain" description="CheR-type methyltransferase" evidence="6">
    <location>
        <begin position="3"/>
        <end position="280"/>
    </location>
</feature>
<dbReference type="EMBL" id="JBBLZC010000020">
    <property type="protein sequence ID" value="MEK0084991.1"/>
    <property type="molecule type" value="Genomic_DNA"/>
</dbReference>
<evidence type="ECO:0000313" key="7">
    <source>
        <dbReference type="EMBL" id="MEK0084991.1"/>
    </source>
</evidence>
<evidence type="ECO:0000259" key="6">
    <source>
        <dbReference type="PROSITE" id="PS50123"/>
    </source>
</evidence>
<evidence type="ECO:0000313" key="8">
    <source>
        <dbReference type="Proteomes" id="UP001375743"/>
    </source>
</evidence>
<dbReference type="Pfam" id="PF01739">
    <property type="entry name" value="CheR"/>
    <property type="match status" value="1"/>
</dbReference>
<dbReference type="InterPro" id="IPR036804">
    <property type="entry name" value="CheR_N_sf"/>
</dbReference>
<dbReference type="Gene3D" id="3.40.50.150">
    <property type="entry name" value="Vaccinia Virus protein VP39"/>
    <property type="match status" value="1"/>
</dbReference>
<dbReference type="Gene3D" id="1.10.155.10">
    <property type="entry name" value="Chemotaxis receptor methyltransferase CheR, N-terminal domain"/>
    <property type="match status" value="1"/>
</dbReference>
<keyword evidence="8" id="KW-1185">Reference proteome</keyword>
<dbReference type="InterPro" id="IPR022642">
    <property type="entry name" value="CheR_C"/>
</dbReference>
<proteinExistence type="predicted"/>
<dbReference type="EC" id="2.1.1.80" evidence="5"/>
<comment type="caution">
    <text evidence="7">The sequence shown here is derived from an EMBL/GenBank/DDBJ whole genome shotgun (WGS) entry which is preliminary data.</text>
</comment>
<dbReference type="PROSITE" id="PS50123">
    <property type="entry name" value="CHER"/>
    <property type="match status" value="1"/>
</dbReference>
<dbReference type="SMART" id="SM00138">
    <property type="entry name" value="MeTrc"/>
    <property type="match status" value="1"/>
</dbReference>
<reference evidence="7 8" key="1">
    <citation type="submission" date="2024-01" db="EMBL/GenBank/DDBJ databases">
        <title>Multi-omics insights into the function and evolution of sodium benzoate biodegradation pathways in Benzoatithermus flavus gen. nov., sp. nov. from hot spring.</title>
        <authorList>
            <person name="Hu C.-J."/>
            <person name="Li W.-J."/>
        </authorList>
    </citation>
    <scope>NUCLEOTIDE SEQUENCE [LARGE SCALE GENOMIC DNA]</scope>
    <source>
        <strain evidence="7 8">SYSU G07066</strain>
    </source>
</reference>
<organism evidence="7 8">
    <name type="scientific">Benzoatithermus flavus</name>
    <dbReference type="NCBI Taxonomy" id="3108223"/>
    <lineage>
        <taxon>Bacteria</taxon>
        <taxon>Pseudomonadati</taxon>
        <taxon>Pseudomonadota</taxon>
        <taxon>Alphaproteobacteria</taxon>
        <taxon>Geminicoccales</taxon>
        <taxon>Geminicoccaceae</taxon>
        <taxon>Benzoatithermus</taxon>
    </lineage>
</organism>
<evidence type="ECO:0000256" key="2">
    <source>
        <dbReference type="ARBA" id="ARBA00022603"/>
    </source>
</evidence>
<dbReference type="Proteomes" id="UP001375743">
    <property type="component" value="Unassembled WGS sequence"/>
</dbReference>
<dbReference type="SUPFAM" id="SSF47757">
    <property type="entry name" value="Chemotaxis receptor methyltransferase CheR, N-terminal domain"/>
    <property type="match status" value="1"/>
</dbReference>
<dbReference type="RefSeq" id="WP_418160839.1">
    <property type="nucleotide sequence ID" value="NZ_JBBLZC010000020.1"/>
</dbReference>
<sequence length="280" mass="31232">MSSELAEASLSREDFAHVAALAHARAGLVVREEKAVMVSGRLARRARALGLPDLAAYCRLLRGPEAEAEIPHFINALTTNHTAFFRERHHLEHLWSEVMPKVASAARDPRGWVRLWSAACSTGEEPYSMAAAVRRALGAGPLPGLRILATDVDTEVLATARRARYAVAALDEVPGEWRKLLAPAIGRSDATFEIPAELTELVAFRHLNLIDPWPMRTGYEAIFCRNVFIYFDAATKARIVDRFAELLRPGGYLYLGHTEFLTTRHPLLESVGRTIYRRRP</sequence>
<gene>
    <name evidence="7" type="ORF">U1T56_17695</name>
</gene>
<evidence type="ECO:0000256" key="3">
    <source>
        <dbReference type="ARBA" id="ARBA00022679"/>
    </source>
</evidence>
<evidence type="ECO:0000256" key="4">
    <source>
        <dbReference type="ARBA" id="ARBA00022691"/>
    </source>
</evidence>
<dbReference type="GO" id="GO:0008168">
    <property type="term" value="F:methyltransferase activity"/>
    <property type="evidence" value="ECO:0007669"/>
    <property type="project" value="UniProtKB-KW"/>
</dbReference>
<accession>A0ABU8XVP5</accession>
<keyword evidence="3 5" id="KW-0808">Transferase</keyword>
<dbReference type="InterPro" id="IPR026024">
    <property type="entry name" value="Chemotaxis_MeTrfase_CheR"/>
</dbReference>
<dbReference type="InterPro" id="IPR050903">
    <property type="entry name" value="Bact_Chemotaxis_MeTrfase"/>
</dbReference>
<name>A0ABU8XVP5_9PROT</name>